<organism evidence="1 2">
    <name type="scientific">Antiquaquibacter soli</name>
    <dbReference type="NCBI Taxonomy" id="3064523"/>
    <lineage>
        <taxon>Bacteria</taxon>
        <taxon>Bacillati</taxon>
        <taxon>Actinomycetota</taxon>
        <taxon>Actinomycetes</taxon>
        <taxon>Micrococcales</taxon>
        <taxon>Microbacteriaceae</taxon>
        <taxon>Antiquaquibacter</taxon>
    </lineage>
</organism>
<evidence type="ECO:0000313" key="2">
    <source>
        <dbReference type="Proteomes" id="UP001241072"/>
    </source>
</evidence>
<dbReference type="EMBL" id="JAUQUB010000002">
    <property type="protein sequence ID" value="MDO7882862.1"/>
    <property type="molecule type" value="Genomic_DNA"/>
</dbReference>
<keyword evidence="2" id="KW-1185">Reference proteome</keyword>
<gene>
    <name evidence="1" type="ORF">Q5716_11555</name>
</gene>
<evidence type="ECO:0000313" key="1">
    <source>
        <dbReference type="EMBL" id="MDO7882862.1"/>
    </source>
</evidence>
<name>A0ABT9BQY3_9MICO</name>
<protein>
    <submittedName>
        <fullName evidence="1">Uncharacterized protein</fullName>
    </submittedName>
</protein>
<comment type="caution">
    <text evidence="1">The sequence shown here is derived from an EMBL/GenBank/DDBJ whole genome shotgun (WGS) entry which is preliminary data.</text>
</comment>
<dbReference type="Proteomes" id="UP001241072">
    <property type="component" value="Unassembled WGS sequence"/>
</dbReference>
<proteinExistence type="predicted"/>
<reference evidence="1 2" key="1">
    <citation type="submission" date="2023-07" db="EMBL/GenBank/DDBJ databases">
        <title>Protaetiibacter sp. nov WY-16 isolated from soil.</title>
        <authorList>
            <person name="Liu B."/>
            <person name="Wan Y."/>
        </authorList>
    </citation>
    <scope>NUCLEOTIDE SEQUENCE [LARGE SCALE GENOMIC DNA]</scope>
    <source>
        <strain evidence="1 2">WY-16</strain>
    </source>
</reference>
<accession>A0ABT9BQY3</accession>
<dbReference type="RefSeq" id="WP_305003294.1">
    <property type="nucleotide sequence ID" value="NZ_JAUQUB010000002.1"/>
</dbReference>
<sequence>MIRAAATAQREQRVFSHQSAAALWGLPNIGPWPDDVHLLVPKTTGGRSDPGVRRHALGVDDRDVTVIDGIAVTTLARTLVDLAATSPVYSAVAALDAAFFTPRFGSGPLITRDAVLDQWDRQGPFRGFRRAHRLIEFAETGAASPSESGSRVTMAVLGFPAPELQHHFLVDGGDAWTDFFWESVRGVGECDGETKYEDPEFLRGRSVAEVVRAEKRREDAIRRQVRGFQRWGSAEAFSPRALRPQLLELGLVPGVPRLRGR</sequence>